<dbReference type="Proteomes" id="UP001283361">
    <property type="component" value="Unassembled WGS sequence"/>
</dbReference>
<accession>A0AAE1CUB4</accession>
<proteinExistence type="predicted"/>
<keyword evidence="2" id="KW-1185">Reference proteome</keyword>
<reference evidence="1" key="1">
    <citation type="journal article" date="2023" name="G3 (Bethesda)">
        <title>A reference genome for the long-term kleptoplast-retaining sea slug Elysia crispata morphotype clarki.</title>
        <authorList>
            <person name="Eastman K.E."/>
            <person name="Pendleton A.L."/>
            <person name="Shaikh M.A."/>
            <person name="Suttiyut T."/>
            <person name="Ogas R."/>
            <person name="Tomko P."/>
            <person name="Gavelis G."/>
            <person name="Widhalm J.R."/>
            <person name="Wisecaver J.H."/>
        </authorList>
    </citation>
    <scope>NUCLEOTIDE SEQUENCE</scope>
    <source>
        <strain evidence="1">ECLA1</strain>
    </source>
</reference>
<organism evidence="1 2">
    <name type="scientific">Elysia crispata</name>
    <name type="common">lettuce slug</name>
    <dbReference type="NCBI Taxonomy" id="231223"/>
    <lineage>
        <taxon>Eukaryota</taxon>
        <taxon>Metazoa</taxon>
        <taxon>Spiralia</taxon>
        <taxon>Lophotrochozoa</taxon>
        <taxon>Mollusca</taxon>
        <taxon>Gastropoda</taxon>
        <taxon>Heterobranchia</taxon>
        <taxon>Euthyneura</taxon>
        <taxon>Panpulmonata</taxon>
        <taxon>Sacoglossa</taxon>
        <taxon>Placobranchoidea</taxon>
        <taxon>Plakobranchidae</taxon>
        <taxon>Elysia</taxon>
    </lineage>
</organism>
<evidence type="ECO:0000313" key="2">
    <source>
        <dbReference type="Proteomes" id="UP001283361"/>
    </source>
</evidence>
<dbReference type="AlphaFoldDB" id="A0AAE1CUB4"/>
<gene>
    <name evidence="1" type="ORF">RRG08_037578</name>
</gene>
<dbReference type="EMBL" id="JAWDGP010006689">
    <property type="protein sequence ID" value="KAK3736770.1"/>
    <property type="molecule type" value="Genomic_DNA"/>
</dbReference>
<sequence length="145" mass="16296">MLRRHSNIEVFIPHPPALFAVYETAESAVSSSSVTQSLVTYQRRGDAGHLHTLALHFIIQVSSNTGDENWLSINLERTSQVTQTGSPSIWSAHHRCRKLSLSHKLVFHRSGAHSMGDTNWFSINLERTIQVKQTGSPSIWSAQHR</sequence>
<protein>
    <submittedName>
        <fullName evidence="1">Uncharacterized protein</fullName>
    </submittedName>
</protein>
<name>A0AAE1CUB4_9GAST</name>
<comment type="caution">
    <text evidence="1">The sequence shown here is derived from an EMBL/GenBank/DDBJ whole genome shotgun (WGS) entry which is preliminary data.</text>
</comment>
<evidence type="ECO:0000313" key="1">
    <source>
        <dbReference type="EMBL" id="KAK3736770.1"/>
    </source>
</evidence>